<proteinExistence type="predicted"/>
<evidence type="ECO:0000313" key="1">
    <source>
        <dbReference type="EMBL" id="CAI9781483.1"/>
    </source>
</evidence>
<dbReference type="EMBL" id="OU503053">
    <property type="protein sequence ID" value="CAI9781483.1"/>
    <property type="molecule type" value="Genomic_DNA"/>
</dbReference>
<keyword evidence="2" id="KW-1185">Reference proteome</keyword>
<dbReference type="AlphaFoldDB" id="A0AAD2E9R0"/>
<reference evidence="1" key="1">
    <citation type="submission" date="2023-05" db="EMBL/GenBank/DDBJ databases">
        <authorList>
            <person name="Huff M."/>
        </authorList>
    </citation>
    <scope>NUCLEOTIDE SEQUENCE</scope>
</reference>
<accession>A0AAD2E9R0</accession>
<organism evidence="1 2">
    <name type="scientific">Fraxinus pennsylvanica</name>
    <dbReference type="NCBI Taxonomy" id="56036"/>
    <lineage>
        <taxon>Eukaryota</taxon>
        <taxon>Viridiplantae</taxon>
        <taxon>Streptophyta</taxon>
        <taxon>Embryophyta</taxon>
        <taxon>Tracheophyta</taxon>
        <taxon>Spermatophyta</taxon>
        <taxon>Magnoliopsida</taxon>
        <taxon>eudicotyledons</taxon>
        <taxon>Gunneridae</taxon>
        <taxon>Pentapetalae</taxon>
        <taxon>asterids</taxon>
        <taxon>lamiids</taxon>
        <taxon>Lamiales</taxon>
        <taxon>Oleaceae</taxon>
        <taxon>Oleeae</taxon>
        <taxon>Fraxinus</taxon>
    </lineage>
</organism>
<evidence type="ECO:0000313" key="2">
    <source>
        <dbReference type="Proteomes" id="UP000834106"/>
    </source>
</evidence>
<gene>
    <name evidence="1" type="ORF">FPE_LOCUS28913</name>
</gene>
<dbReference type="Proteomes" id="UP000834106">
    <property type="component" value="Chromosome 18"/>
</dbReference>
<name>A0AAD2E9R0_9LAMI</name>
<sequence>MNQQREGESHRLATPKWRLSVGSIENSHIEARGSDKILEMMEKIECALLGDTSNLILMLFVHWGDEKWMKDTGMGWMSGMGPDQKSYTIMAECQRNDDVRATVALTVHLHLCGDVIVAHKNKKKILHDLGKDNLRKDATAICRDLIQHANGVVASGAMMSCCEWRERRCKSQIYIDASPWDHRHHDFHIATAATPESAAATWDGSGTEVFHCVSREVAVTEGTTIMRKSRQQSVLPTITAHTSSSSPLAVRVLQYGRR</sequence>
<protein>
    <submittedName>
        <fullName evidence="1">Uncharacterized protein</fullName>
    </submittedName>
</protein>